<dbReference type="InterPro" id="IPR029030">
    <property type="entry name" value="Caspase-like_dom_sf"/>
</dbReference>
<dbReference type="EMBL" id="CAJMWS010000015">
    <property type="protein sequence ID" value="CAE6337987.1"/>
    <property type="molecule type" value="Genomic_DNA"/>
</dbReference>
<evidence type="ECO:0000256" key="4">
    <source>
        <dbReference type="SAM" id="MobiDB-lite"/>
    </source>
</evidence>
<dbReference type="SUPFAM" id="SSF52129">
    <property type="entry name" value="Caspase-like"/>
    <property type="match status" value="1"/>
</dbReference>
<sequence>MSQLATEVLSDLSGKPPPGPNNIIKVTNPNAPEKPPLHALIIGIDDYSDRPLYGAVADAKNFSNYLISKLQVPESQITLLINWQAKRQVILNELKKLATSDYIQRDDPIVIFYSGHGSEAPAPADRAINGMVQCIVPHDSNIESQVTSIPDYVLGRLINDIADAKGDNITVIFDSCHSASATRSGYGSRYMRPNLLPPLPTNLDVDIVMKPKPNNGSRDLVDPTSLRISYPSMRSHVLLAACGHGQCSWEKDGQGVFTKALLCLLEKRNIDSMTYKWCIENMPKLETETTQSPVCEGANMDRIFFNSKVPGADFSFISIETQGQTSYLQAGLAHGIAPGSKFEIRNYDVFGPENPPVGKVEVDKVEAFRSSLKGAEALKLRPRAYGRQIAYGKGQVLKVFVTPEFRNAVVQSEGWLQRFTGNPGSLTIQIVTKDESDLIISYEGFDGKGQTTFTMTNPIAKKYGLAKLPAVGVAPVVEQVCQVLTGLGRWIWHLNQAPAHRPFQKTVKVEFFELRQVEATRDFEPIGDNLNVGGHIDIVVGSDEESYPAYGVNITNASDSIEAHFTRILPSSTREMDPTLPRGIPLTLGYGSWGEKPLAYLIKSGDVDVNFLKLYVTTEPTDFTSVAQPSPWPFGAKDDVPLQIIAKRWGNQPKWDVFTMTVVQWRTEVQNPFVQILQPTLPESGPAILPVECTTRTELRATSAKEKANDEWFRTPGFTQAMIDSKPRMRLRTQSNAEYRGKCPTNGKGWFMIAIMLADDNSKIDPDSGDEIVYLSHSSPKVGQAEWTNGVVFEPDHLIWKNISPDDYLQIQVKVRGAGWVIVAEEGYLAFW</sequence>
<evidence type="ECO:0000256" key="1">
    <source>
        <dbReference type="ARBA" id="ARBA00009005"/>
    </source>
</evidence>
<feature type="region of interest" description="Disordered" evidence="4">
    <location>
        <begin position="1"/>
        <end position="21"/>
    </location>
</feature>
<keyword evidence="3" id="KW-0378">Hydrolase</keyword>
<dbReference type="GO" id="GO:0004197">
    <property type="term" value="F:cysteine-type endopeptidase activity"/>
    <property type="evidence" value="ECO:0007669"/>
    <property type="project" value="InterPro"/>
</dbReference>
<name>A0A8H2ZUK8_9AGAM</name>
<dbReference type="Proteomes" id="UP000663846">
    <property type="component" value="Unassembled WGS sequence"/>
</dbReference>
<dbReference type="InterPro" id="IPR011600">
    <property type="entry name" value="Pept_C14_caspase"/>
</dbReference>
<dbReference type="PANTHER" id="PTHR48104:SF30">
    <property type="entry name" value="METACASPASE-1"/>
    <property type="match status" value="1"/>
</dbReference>
<feature type="domain" description="Peptidase C14 caspase" evidence="5">
    <location>
        <begin position="38"/>
        <end position="270"/>
    </location>
</feature>
<keyword evidence="2" id="KW-0053">Apoptosis</keyword>
<dbReference type="GO" id="GO:0006508">
    <property type="term" value="P:proteolysis"/>
    <property type="evidence" value="ECO:0007669"/>
    <property type="project" value="InterPro"/>
</dbReference>
<dbReference type="InterPro" id="IPR050452">
    <property type="entry name" value="Metacaspase"/>
</dbReference>
<keyword evidence="3" id="KW-0788">Thiol protease</keyword>
<dbReference type="GO" id="GO:0006915">
    <property type="term" value="P:apoptotic process"/>
    <property type="evidence" value="ECO:0007669"/>
    <property type="project" value="UniProtKB-KW"/>
</dbReference>
<dbReference type="Pfam" id="PF00656">
    <property type="entry name" value="Peptidase_C14"/>
    <property type="match status" value="1"/>
</dbReference>
<protein>
    <recommendedName>
        <fullName evidence="5">Peptidase C14 caspase domain-containing protein</fullName>
    </recommendedName>
</protein>
<keyword evidence="3" id="KW-0645">Protease</keyword>
<comment type="similarity">
    <text evidence="1">Belongs to the peptidase C14B family.</text>
</comment>
<evidence type="ECO:0000256" key="2">
    <source>
        <dbReference type="ARBA" id="ARBA00022703"/>
    </source>
</evidence>
<organism evidence="6 7">
    <name type="scientific">Rhizoctonia solani</name>
    <dbReference type="NCBI Taxonomy" id="456999"/>
    <lineage>
        <taxon>Eukaryota</taxon>
        <taxon>Fungi</taxon>
        <taxon>Dikarya</taxon>
        <taxon>Basidiomycota</taxon>
        <taxon>Agaricomycotina</taxon>
        <taxon>Agaricomycetes</taxon>
        <taxon>Cantharellales</taxon>
        <taxon>Ceratobasidiaceae</taxon>
        <taxon>Rhizoctonia</taxon>
    </lineage>
</organism>
<evidence type="ECO:0000313" key="6">
    <source>
        <dbReference type="EMBL" id="CAE6337987.1"/>
    </source>
</evidence>
<evidence type="ECO:0000256" key="3">
    <source>
        <dbReference type="ARBA" id="ARBA00022807"/>
    </source>
</evidence>
<gene>
    <name evidence="6" type="ORF">RDB_LOCUS1475</name>
</gene>
<evidence type="ECO:0000313" key="7">
    <source>
        <dbReference type="Proteomes" id="UP000663846"/>
    </source>
</evidence>
<reference evidence="6" key="1">
    <citation type="submission" date="2021-01" db="EMBL/GenBank/DDBJ databases">
        <authorList>
            <person name="Kaushik A."/>
        </authorList>
    </citation>
    <scope>NUCLEOTIDE SEQUENCE</scope>
    <source>
        <strain evidence="6">AG1-1C</strain>
    </source>
</reference>
<dbReference type="GO" id="GO:0005737">
    <property type="term" value="C:cytoplasm"/>
    <property type="evidence" value="ECO:0007669"/>
    <property type="project" value="TreeGrafter"/>
</dbReference>
<dbReference type="AlphaFoldDB" id="A0A8H2ZUK8"/>
<proteinExistence type="inferred from homology"/>
<evidence type="ECO:0000259" key="5">
    <source>
        <dbReference type="Pfam" id="PF00656"/>
    </source>
</evidence>
<accession>A0A8H2ZUK8</accession>
<dbReference type="PANTHER" id="PTHR48104">
    <property type="entry name" value="METACASPASE-4"/>
    <property type="match status" value="1"/>
</dbReference>
<comment type="caution">
    <text evidence="6">The sequence shown here is derived from an EMBL/GenBank/DDBJ whole genome shotgun (WGS) entry which is preliminary data.</text>
</comment>
<dbReference type="Gene3D" id="3.40.50.1460">
    <property type="match status" value="1"/>
</dbReference>